<comment type="function">
    <text evidence="4">Catalyzes the interconversion of L-alanine and D-alanine. May also act on other amino acids.</text>
</comment>
<feature type="modified residue" description="N6-(pyridoxal phosphate)lysine" evidence="4 5">
    <location>
        <position position="34"/>
    </location>
</feature>
<dbReference type="GO" id="GO:0030170">
    <property type="term" value="F:pyridoxal phosphate binding"/>
    <property type="evidence" value="ECO:0007669"/>
    <property type="project" value="UniProtKB-UniRule"/>
</dbReference>
<reference evidence="9" key="1">
    <citation type="submission" date="2017-09" db="EMBL/GenBank/DDBJ databases">
        <title>Depth-based differentiation of microbial function through sediment-hosted aquifers and enrichment of novel symbionts in the deep terrestrial subsurface.</title>
        <authorList>
            <person name="Probst A.J."/>
            <person name="Ladd B."/>
            <person name="Jarett J.K."/>
            <person name="Geller-Mcgrath D.E."/>
            <person name="Sieber C.M.K."/>
            <person name="Emerson J.B."/>
            <person name="Anantharaman K."/>
            <person name="Thomas B.C."/>
            <person name="Malmstrom R."/>
            <person name="Stieglmeier M."/>
            <person name="Klingl A."/>
            <person name="Woyke T."/>
            <person name="Ryan C.M."/>
            <person name="Banfield J.F."/>
        </authorList>
    </citation>
    <scope>NUCLEOTIDE SEQUENCE [LARGE SCALE GENOMIC DNA]</scope>
</reference>
<comment type="pathway">
    <text evidence="4">Amino-acid biosynthesis; D-alanine biosynthesis; D-alanine from L-alanine: step 1/1.</text>
</comment>
<dbReference type="PRINTS" id="PR00992">
    <property type="entry name" value="ALARACEMASE"/>
</dbReference>
<evidence type="ECO:0000313" key="8">
    <source>
        <dbReference type="EMBL" id="PIT97114.1"/>
    </source>
</evidence>
<sequence>MSSWVEINLKAYRNNLKILRENLDAEIQIMAVVKANAYGHGLIESARTIWTSGADQLAVINVDEGVGLRIAKIKAPILVLGYAESADMHRAIDFDIALSLFDLEQAYQVDQEARKINKWAKVHVKINTGLNRLGFDSAEAMEAIQTIYSLKHIRIEGIFSHFAAPADRDYSHKQLMEMQNLLFKFQQNNMQLPTIHMAATDASAYYPEAHFNMVRLGLAVYGLTDLYKSLEPVLSFKTKIVQIRRVPPEENIGYDLTYKTKKPAKIAVLSIGYADGYPKALSNVGEVLIHKRRAKIVGKISMNLTTVDVTGINANVGDEAVLIGNQDNVTLKAQELVKWGGMDFAGEIVSQIPANIRREYKL</sequence>
<evidence type="ECO:0000256" key="2">
    <source>
        <dbReference type="ARBA" id="ARBA00022898"/>
    </source>
</evidence>
<dbReference type="HAMAP" id="MF_01201">
    <property type="entry name" value="Ala_racemase"/>
    <property type="match status" value="1"/>
</dbReference>
<dbReference type="UniPathway" id="UPA00042">
    <property type="reaction ID" value="UER00497"/>
</dbReference>
<comment type="similarity">
    <text evidence="4">Belongs to the alanine racemase family.</text>
</comment>
<dbReference type="PROSITE" id="PS00395">
    <property type="entry name" value="ALANINE_RACEMASE"/>
    <property type="match status" value="1"/>
</dbReference>
<dbReference type="GO" id="GO:0005829">
    <property type="term" value="C:cytosol"/>
    <property type="evidence" value="ECO:0007669"/>
    <property type="project" value="TreeGrafter"/>
</dbReference>
<feature type="domain" description="Alanine racemase C-terminal" evidence="7">
    <location>
        <begin position="233"/>
        <end position="361"/>
    </location>
</feature>
<dbReference type="Gene3D" id="3.20.20.10">
    <property type="entry name" value="Alanine racemase"/>
    <property type="match status" value="1"/>
</dbReference>
<dbReference type="PANTHER" id="PTHR30511">
    <property type="entry name" value="ALANINE RACEMASE"/>
    <property type="match status" value="1"/>
</dbReference>
<comment type="caution">
    <text evidence="8">The sequence shown here is derived from an EMBL/GenBank/DDBJ whole genome shotgun (WGS) entry which is preliminary data.</text>
</comment>
<dbReference type="GO" id="GO:0008784">
    <property type="term" value="F:alanine racemase activity"/>
    <property type="evidence" value="ECO:0007669"/>
    <property type="project" value="UniProtKB-UniRule"/>
</dbReference>
<feature type="binding site" evidence="4 6">
    <location>
        <position position="132"/>
    </location>
    <ligand>
        <name>substrate</name>
    </ligand>
</feature>
<gene>
    <name evidence="8" type="primary">alr</name>
    <name evidence="8" type="ORF">COT77_03295</name>
</gene>
<dbReference type="Proteomes" id="UP000228596">
    <property type="component" value="Unassembled WGS sequence"/>
</dbReference>
<keyword evidence="2 4" id="KW-0663">Pyridoxal phosphate</keyword>
<dbReference type="InterPro" id="IPR020622">
    <property type="entry name" value="Ala_racemase_pyridoxalP-BS"/>
</dbReference>
<dbReference type="InterPro" id="IPR001608">
    <property type="entry name" value="Ala_racemase_N"/>
</dbReference>
<dbReference type="GO" id="GO:0009252">
    <property type="term" value="P:peptidoglycan biosynthetic process"/>
    <property type="evidence" value="ECO:0007669"/>
    <property type="project" value="TreeGrafter"/>
</dbReference>
<dbReference type="AlphaFoldDB" id="A0A2M6WWD4"/>
<organism evidence="8 9">
    <name type="scientific">Candidatus Berkelbacteria bacterium CG10_big_fil_rev_8_21_14_0_10_41_12</name>
    <dbReference type="NCBI Taxonomy" id="1974513"/>
    <lineage>
        <taxon>Bacteria</taxon>
        <taxon>Candidatus Berkelbacteria</taxon>
    </lineage>
</organism>
<proteinExistence type="inferred from homology"/>
<comment type="cofactor">
    <cofactor evidence="1 4 5">
        <name>pyridoxal 5'-phosphate</name>
        <dbReference type="ChEBI" id="CHEBI:597326"/>
    </cofactor>
</comment>
<evidence type="ECO:0000256" key="1">
    <source>
        <dbReference type="ARBA" id="ARBA00001933"/>
    </source>
</evidence>
<dbReference type="SMART" id="SM01005">
    <property type="entry name" value="Ala_racemase_C"/>
    <property type="match status" value="1"/>
</dbReference>
<dbReference type="EC" id="5.1.1.1" evidence="4"/>
<dbReference type="GO" id="GO:0030632">
    <property type="term" value="P:D-alanine biosynthetic process"/>
    <property type="evidence" value="ECO:0007669"/>
    <property type="project" value="UniProtKB-UniRule"/>
</dbReference>
<accession>A0A2M6WWD4</accession>
<dbReference type="CDD" id="cd00430">
    <property type="entry name" value="PLPDE_III_AR"/>
    <property type="match status" value="1"/>
</dbReference>
<dbReference type="EMBL" id="PEZV01000036">
    <property type="protein sequence ID" value="PIT97114.1"/>
    <property type="molecule type" value="Genomic_DNA"/>
</dbReference>
<dbReference type="PANTHER" id="PTHR30511:SF0">
    <property type="entry name" value="ALANINE RACEMASE, CATABOLIC-RELATED"/>
    <property type="match status" value="1"/>
</dbReference>
<feature type="binding site" evidence="4 6">
    <location>
        <position position="302"/>
    </location>
    <ligand>
        <name>substrate</name>
    </ligand>
</feature>
<dbReference type="Pfam" id="PF01168">
    <property type="entry name" value="Ala_racemase_N"/>
    <property type="match status" value="1"/>
</dbReference>
<evidence type="ECO:0000259" key="7">
    <source>
        <dbReference type="SMART" id="SM01005"/>
    </source>
</evidence>
<dbReference type="InterPro" id="IPR011079">
    <property type="entry name" value="Ala_racemase_C"/>
</dbReference>
<dbReference type="InterPro" id="IPR029066">
    <property type="entry name" value="PLP-binding_barrel"/>
</dbReference>
<evidence type="ECO:0000256" key="6">
    <source>
        <dbReference type="PIRSR" id="PIRSR600821-52"/>
    </source>
</evidence>
<evidence type="ECO:0000256" key="3">
    <source>
        <dbReference type="ARBA" id="ARBA00023235"/>
    </source>
</evidence>
<evidence type="ECO:0000256" key="5">
    <source>
        <dbReference type="PIRSR" id="PIRSR600821-50"/>
    </source>
</evidence>
<dbReference type="NCBIfam" id="TIGR00492">
    <property type="entry name" value="alr"/>
    <property type="match status" value="1"/>
</dbReference>
<protein>
    <recommendedName>
        <fullName evidence="4">Alanine racemase</fullName>
        <ecNumber evidence="4">5.1.1.1</ecNumber>
    </recommendedName>
</protein>
<evidence type="ECO:0000256" key="4">
    <source>
        <dbReference type="HAMAP-Rule" id="MF_01201"/>
    </source>
</evidence>
<evidence type="ECO:0000313" key="9">
    <source>
        <dbReference type="Proteomes" id="UP000228596"/>
    </source>
</evidence>
<name>A0A2M6WWD4_9BACT</name>
<comment type="catalytic activity">
    <reaction evidence="4">
        <text>L-alanine = D-alanine</text>
        <dbReference type="Rhea" id="RHEA:20249"/>
        <dbReference type="ChEBI" id="CHEBI:57416"/>
        <dbReference type="ChEBI" id="CHEBI:57972"/>
        <dbReference type="EC" id="5.1.1.1"/>
    </reaction>
</comment>
<dbReference type="SUPFAM" id="SSF51419">
    <property type="entry name" value="PLP-binding barrel"/>
    <property type="match status" value="1"/>
</dbReference>
<dbReference type="InterPro" id="IPR000821">
    <property type="entry name" value="Ala_racemase"/>
</dbReference>
<dbReference type="FunFam" id="3.20.20.10:FF:000002">
    <property type="entry name" value="Alanine racemase"/>
    <property type="match status" value="1"/>
</dbReference>
<dbReference type="Gene3D" id="2.40.37.10">
    <property type="entry name" value="Lyase, Ornithine Decarboxylase, Chain A, domain 1"/>
    <property type="match status" value="1"/>
</dbReference>
<keyword evidence="3 4" id="KW-0413">Isomerase</keyword>
<dbReference type="InterPro" id="IPR009006">
    <property type="entry name" value="Ala_racemase/Decarboxylase_C"/>
</dbReference>
<dbReference type="Pfam" id="PF00842">
    <property type="entry name" value="Ala_racemase_C"/>
    <property type="match status" value="1"/>
</dbReference>
<feature type="active site" description="Proton acceptor; specific for L-alanine" evidence="4">
    <location>
        <position position="254"/>
    </location>
</feature>
<dbReference type="SUPFAM" id="SSF50621">
    <property type="entry name" value="Alanine racemase C-terminal domain-like"/>
    <property type="match status" value="1"/>
</dbReference>
<feature type="active site" description="Proton acceptor; specific for D-alanine" evidence="4">
    <location>
        <position position="34"/>
    </location>
</feature>